<dbReference type="NCBIfam" id="TIGR00215">
    <property type="entry name" value="lpxB"/>
    <property type="match status" value="1"/>
</dbReference>
<dbReference type="SUPFAM" id="SSF53756">
    <property type="entry name" value="UDP-Glycosyltransferase/glycogen phosphorylase"/>
    <property type="match status" value="1"/>
</dbReference>
<dbReference type="InterPro" id="IPR003835">
    <property type="entry name" value="Glyco_trans_19"/>
</dbReference>
<dbReference type="GO" id="GO:0005543">
    <property type="term" value="F:phospholipid binding"/>
    <property type="evidence" value="ECO:0007669"/>
    <property type="project" value="TreeGrafter"/>
</dbReference>
<comment type="function">
    <text evidence="1 11">Condensation of UDP-2,3-diacylglucosamine and 2,3-diacylglucosamine-1-phosphate to form lipid A disaccharide, a precursor of lipid A, a phosphorylated glycolipid that anchors the lipopolysaccharide to the outer membrane of the cell.</text>
</comment>
<comment type="catalytic activity">
    <reaction evidence="10 11">
        <text>a lipid X + a UDP-2-N,3-O-bis[(3R)-3-hydroxyacyl]-alpha-D-glucosamine = a lipid A disaccharide + UDP + H(+)</text>
        <dbReference type="Rhea" id="RHEA:67828"/>
        <dbReference type="ChEBI" id="CHEBI:15378"/>
        <dbReference type="ChEBI" id="CHEBI:58223"/>
        <dbReference type="ChEBI" id="CHEBI:137748"/>
        <dbReference type="ChEBI" id="CHEBI:176338"/>
        <dbReference type="ChEBI" id="CHEBI:176343"/>
        <dbReference type="EC" id="2.4.1.182"/>
    </reaction>
</comment>
<comment type="pathway">
    <text evidence="11">Bacterial outer membrane biogenesis; LPS lipid A biosynthesis.</text>
</comment>
<dbReference type="EC" id="2.4.1.182" evidence="3 11"/>
<evidence type="ECO:0000256" key="7">
    <source>
        <dbReference type="ARBA" id="ARBA00022676"/>
    </source>
</evidence>
<evidence type="ECO:0000313" key="12">
    <source>
        <dbReference type="EMBL" id="QIB66697.1"/>
    </source>
</evidence>
<reference evidence="12 13" key="1">
    <citation type="submission" date="2020-02" db="EMBL/GenBank/DDBJ databases">
        <title>Genome sequencing for Kineobactrum sp. M2.</title>
        <authorList>
            <person name="Park S.-J."/>
        </authorList>
    </citation>
    <scope>NUCLEOTIDE SEQUENCE [LARGE SCALE GENOMIC DNA]</scope>
    <source>
        <strain evidence="12 13">M2</strain>
    </source>
</reference>
<comment type="similarity">
    <text evidence="2 11">Belongs to the LpxB family.</text>
</comment>
<dbReference type="PANTHER" id="PTHR30372">
    <property type="entry name" value="LIPID-A-DISACCHARIDE SYNTHASE"/>
    <property type="match status" value="1"/>
</dbReference>
<evidence type="ECO:0000256" key="9">
    <source>
        <dbReference type="ARBA" id="ARBA00023098"/>
    </source>
</evidence>
<keyword evidence="5 11" id="KW-0444">Lipid biosynthesis</keyword>
<protein>
    <recommendedName>
        <fullName evidence="4 11">Lipid-A-disaccharide synthase</fullName>
        <ecNumber evidence="3 11">2.4.1.182</ecNumber>
    </recommendedName>
</protein>
<evidence type="ECO:0000256" key="10">
    <source>
        <dbReference type="ARBA" id="ARBA00048975"/>
    </source>
</evidence>
<evidence type="ECO:0000256" key="6">
    <source>
        <dbReference type="ARBA" id="ARBA00022556"/>
    </source>
</evidence>
<keyword evidence="13" id="KW-1185">Reference proteome</keyword>
<evidence type="ECO:0000256" key="11">
    <source>
        <dbReference type="HAMAP-Rule" id="MF_00392"/>
    </source>
</evidence>
<dbReference type="RefSeq" id="WP_163496131.1">
    <property type="nucleotide sequence ID" value="NZ_CP048711.1"/>
</dbReference>
<proteinExistence type="inferred from homology"/>
<organism evidence="12 13">
    <name type="scientific">Kineobactrum salinum</name>
    <dbReference type="NCBI Taxonomy" id="2708301"/>
    <lineage>
        <taxon>Bacteria</taxon>
        <taxon>Pseudomonadati</taxon>
        <taxon>Pseudomonadota</taxon>
        <taxon>Gammaproteobacteria</taxon>
        <taxon>Cellvibrionales</taxon>
        <taxon>Halieaceae</taxon>
        <taxon>Kineobactrum</taxon>
    </lineage>
</organism>
<evidence type="ECO:0000256" key="4">
    <source>
        <dbReference type="ARBA" id="ARBA00020902"/>
    </source>
</evidence>
<evidence type="ECO:0000256" key="3">
    <source>
        <dbReference type="ARBA" id="ARBA00012687"/>
    </source>
</evidence>
<dbReference type="HAMAP" id="MF_00392">
    <property type="entry name" value="LpxB"/>
    <property type="match status" value="1"/>
</dbReference>
<dbReference type="KEGG" id="kim:G3T16_16145"/>
<dbReference type="Pfam" id="PF02684">
    <property type="entry name" value="LpxB"/>
    <property type="match status" value="1"/>
</dbReference>
<name>A0A6C0U6X2_9GAMM</name>
<dbReference type="GO" id="GO:0008915">
    <property type="term" value="F:lipid-A-disaccharide synthase activity"/>
    <property type="evidence" value="ECO:0007669"/>
    <property type="project" value="UniProtKB-UniRule"/>
</dbReference>
<evidence type="ECO:0000313" key="13">
    <source>
        <dbReference type="Proteomes" id="UP000477680"/>
    </source>
</evidence>
<dbReference type="GO" id="GO:0016020">
    <property type="term" value="C:membrane"/>
    <property type="evidence" value="ECO:0007669"/>
    <property type="project" value="GOC"/>
</dbReference>
<evidence type="ECO:0000256" key="1">
    <source>
        <dbReference type="ARBA" id="ARBA00002056"/>
    </source>
</evidence>
<evidence type="ECO:0000256" key="5">
    <source>
        <dbReference type="ARBA" id="ARBA00022516"/>
    </source>
</evidence>
<dbReference type="Proteomes" id="UP000477680">
    <property type="component" value="Chromosome"/>
</dbReference>
<keyword evidence="7 11" id="KW-0328">Glycosyltransferase</keyword>
<dbReference type="GO" id="GO:0009245">
    <property type="term" value="P:lipid A biosynthetic process"/>
    <property type="evidence" value="ECO:0007669"/>
    <property type="project" value="UniProtKB-UniRule"/>
</dbReference>
<accession>A0A6C0U6X2</accession>
<dbReference type="PANTHER" id="PTHR30372:SF4">
    <property type="entry name" value="LIPID-A-DISACCHARIDE SYNTHASE, MITOCHONDRIAL-RELATED"/>
    <property type="match status" value="1"/>
</dbReference>
<dbReference type="EMBL" id="CP048711">
    <property type="protein sequence ID" value="QIB66697.1"/>
    <property type="molecule type" value="Genomic_DNA"/>
</dbReference>
<keyword evidence="9 11" id="KW-0443">Lipid metabolism</keyword>
<evidence type="ECO:0000256" key="2">
    <source>
        <dbReference type="ARBA" id="ARBA00007868"/>
    </source>
</evidence>
<evidence type="ECO:0000256" key="8">
    <source>
        <dbReference type="ARBA" id="ARBA00022679"/>
    </source>
</evidence>
<sequence>MRIGILAGEPSGDILGSRLLAALRQRYPQLQVEGIGGPLMQAQGLDSLFPMERLSVMGFVEPLKRLPELLRIRRSLYRHFRAHPPDLFIGIDSPDFVLTLERRLRAAGIATAHLVSPSVWAWRRGRIHGIGRAVDRMLCLFPFEPDIYHQHGIAAEFVGHPLADEIPAEVDHGAARIGLGLAPQGRVLALLPGSRGGEVGLLAPLFLDCARRLAAADPQLSFVLPAASEARMAQLQALLSHYPDLPLTVVAGQSREVMAAADAVLLASGTATLEALLLKRPMVVAYRMAPLSWALVSRLVRTPFAALPNILAGRELVPELIQDAATVDALVAAMQPLLRDSEQARAQRQAFDTIHRSLALGFGERCADAVESLLPGARR</sequence>
<keyword evidence="6 11" id="KW-0441">Lipid A biosynthesis</keyword>
<dbReference type="AlphaFoldDB" id="A0A6C0U6X2"/>
<gene>
    <name evidence="11 12" type="primary">lpxB</name>
    <name evidence="12" type="ORF">G3T16_16145</name>
</gene>
<dbReference type="UniPathway" id="UPA00973"/>
<keyword evidence="8 11" id="KW-0808">Transferase</keyword>